<name>A0ABW3I006_9FLAO</name>
<dbReference type="InterPro" id="IPR029044">
    <property type="entry name" value="Nucleotide-diphossugar_trans"/>
</dbReference>
<feature type="transmembrane region" description="Helical" evidence="4">
    <location>
        <begin position="309"/>
        <end position="326"/>
    </location>
</feature>
<evidence type="ECO:0000313" key="7">
    <source>
        <dbReference type="Proteomes" id="UP001596997"/>
    </source>
</evidence>
<dbReference type="GO" id="GO:0016757">
    <property type="term" value="F:glycosyltransferase activity"/>
    <property type="evidence" value="ECO:0007669"/>
    <property type="project" value="UniProtKB-KW"/>
</dbReference>
<comment type="similarity">
    <text evidence="1">Belongs to the glycosyltransferase 2 family.</text>
</comment>
<dbReference type="Gene3D" id="3.90.550.10">
    <property type="entry name" value="Spore Coat Polysaccharide Biosynthesis Protein SpsA, Chain A"/>
    <property type="match status" value="1"/>
</dbReference>
<evidence type="ECO:0000256" key="3">
    <source>
        <dbReference type="ARBA" id="ARBA00022679"/>
    </source>
</evidence>
<evidence type="ECO:0000256" key="1">
    <source>
        <dbReference type="ARBA" id="ARBA00006739"/>
    </source>
</evidence>
<keyword evidence="4" id="KW-0812">Transmembrane</keyword>
<evidence type="ECO:0000313" key="6">
    <source>
        <dbReference type="EMBL" id="MFD0963151.1"/>
    </source>
</evidence>
<gene>
    <name evidence="6" type="ORF">ACFQ1O_03925</name>
</gene>
<protein>
    <submittedName>
        <fullName evidence="6">Glycosyltransferase</fullName>
        <ecNumber evidence="6">2.4.-.-</ecNumber>
    </submittedName>
</protein>
<organism evidence="6 7">
    <name type="scientific">Pseudofulvibacter geojedonensis</name>
    <dbReference type="NCBI Taxonomy" id="1123758"/>
    <lineage>
        <taxon>Bacteria</taxon>
        <taxon>Pseudomonadati</taxon>
        <taxon>Bacteroidota</taxon>
        <taxon>Flavobacteriia</taxon>
        <taxon>Flavobacteriales</taxon>
        <taxon>Flavobacteriaceae</taxon>
        <taxon>Pseudofulvibacter</taxon>
    </lineage>
</organism>
<feature type="transmembrane region" description="Helical" evidence="4">
    <location>
        <begin position="285"/>
        <end position="303"/>
    </location>
</feature>
<keyword evidence="4" id="KW-1133">Transmembrane helix</keyword>
<dbReference type="Proteomes" id="UP001596997">
    <property type="component" value="Unassembled WGS sequence"/>
</dbReference>
<feature type="transmembrane region" description="Helical" evidence="4">
    <location>
        <begin position="6"/>
        <end position="26"/>
    </location>
</feature>
<keyword evidence="7" id="KW-1185">Reference proteome</keyword>
<keyword evidence="3 6" id="KW-0808">Transferase</keyword>
<sequence length="373" mass="43136">MIFVLSIILSILCLTVLLYCSLIIQFTKGFNKLSKHNDKTLIYSSFSIIIPFRNEEDNLPELLSSIKEIKYPDKNYEIIFVNDNSSDRSVEIIQSFSIKNSIIINNERLTKSPKKDAIQTAINLAKHDWILTTDADCFLPKTWLLCLNNYIQKYSPNMVAGPVKIASTNNFLQQFQAIDFLSMQGATIGGFGIQKPFMANGANLAYKKNIFTKINGFKSHSNIASGDDVFLLESFLNFNKEKVHFIKNKNALVTTKPLMSWKAIINQRIRWAAKTKHYNSSYTKIIGLLVFLTNLVMILFYYLSWFMPILSIFIILKWIIDSILIFKTARLYEQNIYIPSYVFTLVIHPIFTIYIATLSFFKSYTWKERIFKA</sequence>
<dbReference type="EC" id="2.4.-.-" evidence="6"/>
<feature type="transmembrane region" description="Helical" evidence="4">
    <location>
        <begin position="338"/>
        <end position="361"/>
    </location>
</feature>
<dbReference type="RefSeq" id="WP_377713565.1">
    <property type="nucleotide sequence ID" value="NZ_JBHTJM010000005.1"/>
</dbReference>
<dbReference type="InterPro" id="IPR001173">
    <property type="entry name" value="Glyco_trans_2-like"/>
</dbReference>
<proteinExistence type="inferred from homology"/>
<accession>A0ABW3I006</accession>
<dbReference type="EMBL" id="JBHTJM010000005">
    <property type="protein sequence ID" value="MFD0963151.1"/>
    <property type="molecule type" value="Genomic_DNA"/>
</dbReference>
<dbReference type="SUPFAM" id="SSF53448">
    <property type="entry name" value="Nucleotide-diphospho-sugar transferases"/>
    <property type="match status" value="1"/>
</dbReference>
<reference evidence="7" key="1">
    <citation type="journal article" date="2019" name="Int. J. Syst. Evol. Microbiol.">
        <title>The Global Catalogue of Microorganisms (GCM) 10K type strain sequencing project: providing services to taxonomists for standard genome sequencing and annotation.</title>
        <authorList>
            <consortium name="The Broad Institute Genomics Platform"/>
            <consortium name="The Broad Institute Genome Sequencing Center for Infectious Disease"/>
            <person name="Wu L."/>
            <person name="Ma J."/>
        </authorList>
    </citation>
    <scope>NUCLEOTIDE SEQUENCE [LARGE SCALE GENOMIC DNA]</scope>
    <source>
        <strain evidence="7">CCUG 62114</strain>
    </source>
</reference>
<evidence type="ECO:0000259" key="5">
    <source>
        <dbReference type="Pfam" id="PF00535"/>
    </source>
</evidence>
<feature type="domain" description="Glycosyltransferase 2-like" evidence="5">
    <location>
        <begin position="47"/>
        <end position="175"/>
    </location>
</feature>
<evidence type="ECO:0000256" key="4">
    <source>
        <dbReference type="SAM" id="Phobius"/>
    </source>
</evidence>
<comment type="caution">
    <text evidence="6">The sequence shown here is derived from an EMBL/GenBank/DDBJ whole genome shotgun (WGS) entry which is preliminary data.</text>
</comment>
<dbReference type="Pfam" id="PF00535">
    <property type="entry name" value="Glycos_transf_2"/>
    <property type="match status" value="1"/>
</dbReference>
<keyword evidence="2 6" id="KW-0328">Glycosyltransferase</keyword>
<evidence type="ECO:0000256" key="2">
    <source>
        <dbReference type="ARBA" id="ARBA00022676"/>
    </source>
</evidence>
<dbReference type="PANTHER" id="PTHR43630:SF1">
    <property type="entry name" value="POLY-BETA-1,6-N-ACETYL-D-GLUCOSAMINE SYNTHASE"/>
    <property type="match status" value="1"/>
</dbReference>
<keyword evidence="4" id="KW-0472">Membrane</keyword>
<dbReference type="PANTHER" id="PTHR43630">
    <property type="entry name" value="POLY-BETA-1,6-N-ACETYL-D-GLUCOSAMINE SYNTHASE"/>
    <property type="match status" value="1"/>
</dbReference>